<comment type="caution">
    <text evidence="3">The sequence shown here is derived from an EMBL/GenBank/DDBJ whole genome shotgun (WGS) entry which is preliminary data.</text>
</comment>
<dbReference type="Proteomes" id="UP000235388">
    <property type="component" value="Unassembled WGS sequence"/>
</dbReference>
<feature type="region of interest" description="Disordered" evidence="1">
    <location>
        <begin position="123"/>
        <end position="143"/>
    </location>
</feature>
<gene>
    <name evidence="3" type="ORF">PCANC_16014</name>
</gene>
<sequence length="143" mass="15044">MQFNVLAALMLVVAASAVLEANALPIANILPVKPVLSKLYVASAANATIGRPGVPTSQKQMAKAGRREESAGVQEPAVGKARGARRVHAGLRSREGDLPPNTLGRKHLLGFRRTMMTSRAAKNFAGPPFLEAPTRRSAAPSPT</sequence>
<feature type="compositionally biased region" description="Basic residues" evidence="1">
    <location>
        <begin position="82"/>
        <end position="91"/>
    </location>
</feature>
<evidence type="ECO:0000313" key="4">
    <source>
        <dbReference type="Proteomes" id="UP000235388"/>
    </source>
</evidence>
<evidence type="ECO:0000256" key="2">
    <source>
        <dbReference type="SAM" id="SignalP"/>
    </source>
</evidence>
<dbReference type="EMBL" id="PGCJ01000075">
    <property type="protein sequence ID" value="PLW52709.1"/>
    <property type="molecule type" value="Genomic_DNA"/>
</dbReference>
<feature type="chain" id="PRO_5014613662" evidence="2">
    <location>
        <begin position="24"/>
        <end position="143"/>
    </location>
</feature>
<organism evidence="3 4">
    <name type="scientific">Puccinia coronata f. sp. avenae</name>
    <dbReference type="NCBI Taxonomy" id="200324"/>
    <lineage>
        <taxon>Eukaryota</taxon>
        <taxon>Fungi</taxon>
        <taxon>Dikarya</taxon>
        <taxon>Basidiomycota</taxon>
        <taxon>Pucciniomycotina</taxon>
        <taxon>Pucciniomycetes</taxon>
        <taxon>Pucciniales</taxon>
        <taxon>Pucciniaceae</taxon>
        <taxon>Puccinia</taxon>
    </lineage>
</organism>
<dbReference type="AlphaFoldDB" id="A0A2N5VRU1"/>
<reference evidence="3 4" key="1">
    <citation type="submission" date="2017-11" db="EMBL/GenBank/DDBJ databases">
        <title>De novo assembly and phasing of dikaryotic genomes from two isolates of Puccinia coronata f. sp. avenae, the causal agent of oat crown rust.</title>
        <authorList>
            <person name="Miller M.E."/>
            <person name="Zhang Y."/>
            <person name="Omidvar V."/>
            <person name="Sperschneider J."/>
            <person name="Schwessinger B."/>
            <person name="Raley C."/>
            <person name="Palmer J.M."/>
            <person name="Garnica D."/>
            <person name="Upadhyaya N."/>
            <person name="Rathjen J."/>
            <person name="Taylor J.M."/>
            <person name="Park R.F."/>
            <person name="Dodds P.N."/>
            <person name="Hirsch C.D."/>
            <person name="Kianian S.F."/>
            <person name="Figueroa M."/>
        </authorList>
    </citation>
    <scope>NUCLEOTIDE SEQUENCE [LARGE SCALE GENOMIC DNA]</scope>
    <source>
        <strain evidence="3">12NC29</strain>
    </source>
</reference>
<evidence type="ECO:0000313" key="3">
    <source>
        <dbReference type="EMBL" id="PLW52709.1"/>
    </source>
</evidence>
<name>A0A2N5VRU1_9BASI</name>
<feature type="region of interest" description="Disordered" evidence="1">
    <location>
        <begin position="49"/>
        <end position="106"/>
    </location>
</feature>
<protein>
    <submittedName>
        <fullName evidence="3">Uncharacterized protein</fullName>
    </submittedName>
</protein>
<feature type="signal peptide" evidence="2">
    <location>
        <begin position="1"/>
        <end position="23"/>
    </location>
</feature>
<accession>A0A2N5VRU1</accession>
<proteinExistence type="predicted"/>
<evidence type="ECO:0000256" key="1">
    <source>
        <dbReference type="SAM" id="MobiDB-lite"/>
    </source>
</evidence>
<keyword evidence="2" id="KW-0732">Signal</keyword>
<keyword evidence="4" id="KW-1185">Reference proteome</keyword>